<evidence type="ECO:0000313" key="6">
    <source>
        <dbReference type="Proteomes" id="UP000008139"/>
    </source>
</evidence>
<dbReference type="Gene3D" id="3.40.50.300">
    <property type="entry name" value="P-loop containing nucleotide triphosphate hydrolases"/>
    <property type="match status" value="1"/>
</dbReference>
<accession>F2LUP0</accession>
<evidence type="ECO:0000256" key="3">
    <source>
        <dbReference type="ARBA" id="ARBA00022840"/>
    </source>
</evidence>
<dbReference type="GO" id="GO:0006260">
    <property type="term" value="P:DNA replication"/>
    <property type="evidence" value="ECO:0007669"/>
    <property type="project" value="TreeGrafter"/>
</dbReference>
<keyword evidence="6" id="KW-1185">Reference proteome</keyword>
<dbReference type="CDD" id="cd00009">
    <property type="entry name" value="AAA"/>
    <property type="match status" value="1"/>
</dbReference>
<dbReference type="InterPro" id="IPR047661">
    <property type="entry name" value="IstB"/>
</dbReference>
<dbReference type="RefSeq" id="WP_013682654.1">
    <property type="nucleotide sequence ID" value="NC_015318.1"/>
</dbReference>
<evidence type="ECO:0000256" key="1">
    <source>
        <dbReference type="ARBA" id="ARBA00008059"/>
    </source>
</evidence>
<keyword evidence="3 5" id="KW-0067">ATP-binding</keyword>
<dbReference type="SMART" id="SM00382">
    <property type="entry name" value="AAA"/>
    <property type="match status" value="1"/>
</dbReference>
<reference evidence="5 6" key="1">
    <citation type="journal article" date="2011" name="Stand. Genomic Sci.">
        <title>Complete genome sequence of the thermophilic sulfur-reducer Hippea maritima type strain (MH(2)).</title>
        <authorList>
            <person name="Huntemann M."/>
            <person name="Lu M."/>
            <person name="Nolan M."/>
            <person name="Lapidus A."/>
            <person name="Lucas S."/>
            <person name="Hammon N."/>
            <person name="Deshpande S."/>
            <person name="Cheng J.F."/>
            <person name="Tapia R."/>
            <person name="Han C."/>
            <person name="Goodwin L."/>
            <person name="Pitluck S."/>
            <person name="Liolios K."/>
            <person name="Pagani I."/>
            <person name="Ivanova N."/>
            <person name="Ovchinikova G."/>
            <person name="Pati A."/>
            <person name="Chen A."/>
            <person name="Palaniappan K."/>
            <person name="Land M."/>
            <person name="Hauser L."/>
            <person name="Jeffries C.D."/>
            <person name="Detter J.C."/>
            <person name="Brambilla E.M."/>
            <person name="Rohde M."/>
            <person name="Spring S."/>
            <person name="Goker M."/>
            <person name="Woyke T."/>
            <person name="Bristow J."/>
            <person name="Eisen J.A."/>
            <person name="Markowitz V."/>
            <person name="Hugenholtz P."/>
            <person name="Kyrpides N.C."/>
            <person name="Klenk H.P."/>
            <person name="Mavromatis K."/>
        </authorList>
    </citation>
    <scope>NUCLEOTIDE SEQUENCE [LARGE SCALE GENOMIC DNA]</scope>
    <source>
        <strain evidence="6">ATCC 700847 / DSM 10411 / MH2</strain>
    </source>
</reference>
<name>F2LUP0_HIPMA</name>
<feature type="domain" description="AAA+ ATPase" evidence="4">
    <location>
        <begin position="97"/>
        <end position="232"/>
    </location>
</feature>
<dbReference type="GO" id="GO:0005524">
    <property type="term" value="F:ATP binding"/>
    <property type="evidence" value="ECO:0007669"/>
    <property type="project" value="UniProtKB-KW"/>
</dbReference>
<dbReference type="FunCoup" id="F2LUP0">
    <property type="interactions" value="79"/>
</dbReference>
<dbReference type="KEGG" id="hmr:Hipma_1686"/>
<dbReference type="NCBIfam" id="NF006616">
    <property type="entry name" value="PRK09183.1"/>
    <property type="match status" value="1"/>
</dbReference>
<dbReference type="PANTHER" id="PTHR30050:SF4">
    <property type="entry name" value="ATP-BINDING PROTEIN RV3427C IN INSERTION SEQUENCE-RELATED"/>
    <property type="match status" value="1"/>
</dbReference>
<evidence type="ECO:0000313" key="5">
    <source>
        <dbReference type="EMBL" id="AEA34630.1"/>
    </source>
</evidence>
<dbReference type="InterPro" id="IPR028350">
    <property type="entry name" value="DNAC/IstB-like"/>
</dbReference>
<keyword evidence="2" id="KW-0547">Nucleotide-binding</keyword>
<dbReference type="PIRSF" id="PIRSF003073">
    <property type="entry name" value="DNAC_TnpB_IstB"/>
    <property type="match status" value="1"/>
</dbReference>
<dbReference type="Proteomes" id="UP000008139">
    <property type="component" value="Chromosome"/>
</dbReference>
<comment type="similarity">
    <text evidence="1">Belongs to the IS21/IS1162 putative ATP-binding protein family.</text>
</comment>
<dbReference type="HOGENOM" id="CLU_062999_1_0_7"/>
<dbReference type="EMBL" id="CP002606">
    <property type="protein sequence ID" value="AEA34630.1"/>
    <property type="molecule type" value="Genomic_DNA"/>
</dbReference>
<gene>
    <name evidence="5" type="ordered locus">Hipma_1686</name>
</gene>
<evidence type="ECO:0000256" key="2">
    <source>
        <dbReference type="ARBA" id="ARBA00022741"/>
    </source>
</evidence>
<dbReference type="InterPro" id="IPR003593">
    <property type="entry name" value="AAA+_ATPase"/>
</dbReference>
<protein>
    <submittedName>
        <fullName evidence="5">IstB domain protein ATP-binding protein</fullName>
    </submittedName>
</protein>
<organism evidence="5 6">
    <name type="scientific">Hippea maritima (strain ATCC 700847 / DSM 10411 / MH2)</name>
    <dbReference type="NCBI Taxonomy" id="760142"/>
    <lineage>
        <taxon>Bacteria</taxon>
        <taxon>Pseudomonadati</taxon>
        <taxon>Campylobacterota</taxon>
        <taxon>Desulfurellia</taxon>
        <taxon>Desulfurellales</taxon>
        <taxon>Hippeaceae</taxon>
        <taxon>Hippea</taxon>
    </lineage>
</organism>
<evidence type="ECO:0000259" key="4">
    <source>
        <dbReference type="SMART" id="SM00382"/>
    </source>
</evidence>
<dbReference type="InterPro" id="IPR002611">
    <property type="entry name" value="IstB_ATP-bd"/>
</dbReference>
<sequence>MVKTRIEEYCKKLKLSGILTAYSSLSDRAAKENLSFSEFLFLLLESEYETRNERSKQTILKFAGFPKIKTIDTFDFSFSSLDKTLINEILTMRFVDETKNILLIGPSGTGKTHLAIAIGYAAAQHRIKTKFITMADLAITLEAAETQNRLDSYIKKVINSARLLIIDEFGYFKLNEKQSNLLFQIVNKKYETGSIIITTNLSFIRWKEVLNNDEGLTTAILDRLIHHSYIINIKGESYRLRQKKKAGLLDFNPNSQGF</sequence>
<dbReference type="SUPFAM" id="SSF52540">
    <property type="entry name" value="P-loop containing nucleoside triphosphate hydrolases"/>
    <property type="match status" value="1"/>
</dbReference>
<dbReference type="NCBIfam" id="NF038214">
    <property type="entry name" value="IS21_help_AAA"/>
    <property type="match status" value="1"/>
</dbReference>
<dbReference type="AlphaFoldDB" id="F2LUP0"/>
<dbReference type="Pfam" id="PF01695">
    <property type="entry name" value="IstB_IS21"/>
    <property type="match status" value="1"/>
</dbReference>
<dbReference type="InterPro" id="IPR027417">
    <property type="entry name" value="P-loop_NTPase"/>
</dbReference>
<dbReference type="InParanoid" id="F2LUP0"/>
<dbReference type="eggNOG" id="COG1484">
    <property type="taxonomic scope" value="Bacteria"/>
</dbReference>
<proteinExistence type="inferred from homology"/>
<dbReference type="PANTHER" id="PTHR30050">
    <property type="entry name" value="CHROMOSOMAL REPLICATION INITIATOR PROTEIN DNAA"/>
    <property type="match status" value="1"/>
</dbReference>
<reference evidence="6" key="2">
    <citation type="submission" date="2011-03" db="EMBL/GenBank/DDBJ databases">
        <title>The complete genome of Hippea maritima DSM 10411.</title>
        <authorList>
            <consortium name="US DOE Joint Genome Institute (JGI-PGF)"/>
            <person name="Lucas S."/>
            <person name="Copeland A."/>
            <person name="Lapidus A."/>
            <person name="Bruce D."/>
            <person name="Goodwin L."/>
            <person name="Pitluck S."/>
            <person name="Peters L."/>
            <person name="Kyrpides N."/>
            <person name="Mavromatis K."/>
            <person name="Pagani I."/>
            <person name="Ivanova N."/>
            <person name="Mikhailova N."/>
            <person name="Lu M."/>
            <person name="Detter J.C."/>
            <person name="Tapia R."/>
            <person name="Han C."/>
            <person name="Land M."/>
            <person name="Hauser L."/>
            <person name="Markowitz V."/>
            <person name="Cheng J.-F."/>
            <person name="Hugenholtz P."/>
            <person name="Woyke T."/>
            <person name="Wu D."/>
            <person name="Spring S."/>
            <person name="Schroeder M."/>
            <person name="Brambilla E."/>
            <person name="Klenk H.-P."/>
            <person name="Eisen J.A."/>
        </authorList>
    </citation>
    <scope>NUCLEOTIDE SEQUENCE [LARGE SCALE GENOMIC DNA]</scope>
    <source>
        <strain evidence="6">ATCC 700847 / DSM 10411 / MH2</strain>
    </source>
</reference>
<dbReference type="OrthoDB" id="8150723at2"/>